<feature type="signal peptide" evidence="14">
    <location>
        <begin position="1"/>
        <end position="18"/>
    </location>
</feature>
<dbReference type="GO" id="GO:0031640">
    <property type="term" value="P:killing of cells of another organism"/>
    <property type="evidence" value="ECO:0007669"/>
    <property type="project" value="UniProtKB-KW"/>
</dbReference>
<comment type="function">
    <text evidence="11">This enzyme has both lysozyme (acetylmuramidase) and diacetylmuramidase activities.</text>
</comment>
<dbReference type="InterPro" id="IPR018077">
    <property type="entry name" value="Glyco_hydro_fam25_subgr"/>
</dbReference>
<evidence type="ECO:0000256" key="1">
    <source>
        <dbReference type="ARBA" id="ARBA00000632"/>
    </source>
</evidence>
<sequence>MKLSLLLIVAASLAVASAGPKEFESRASGVQGFDISGWQSNVNFAGAYNSGARFVMIKASEGTTFKDRQFSNHYIGATKAGFIRGGYHFALPDVSSATAQVNHFLASGGGWSRDGITLPGMLDIESNPYGAQCYGLDAGRMVAWIREFVDAYKRATGRYPLIYTSPSWWQTCTGNSNAFIDKCPLVLARWASSPGTPPGGWPFHSFWQYADSYQFGGDAQVFNGDEAGLKRMALG</sequence>
<dbReference type="Pfam" id="PF01183">
    <property type="entry name" value="Glyco_hydro_25"/>
    <property type="match status" value="1"/>
</dbReference>
<dbReference type="AlphaFoldDB" id="A0A7S6G7W8"/>
<evidence type="ECO:0000256" key="5">
    <source>
        <dbReference type="ARBA" id="ARBA00022525"/>
    </source>
</evidence>
<organism evidence="15">
    <name type="scientific">Malbranchea flava</name>
    <dbReference type="NCBI Taxonomy" id="442945"/>
    <lineage>
        <taxon>Eukaryota</taxon>
        <taxon>Fungi</taxon>
        <taxon>Dikarya</taxon>
        <taxon>Ascomycota</taxon>
        <taxon>Pezizomycotina</taxon>
        <taxon>Eurotiomycetes</taxon>
        <taxon>Eurotiomycetidae</taxon>
        <taxon>Onygenales</taxon>
        <taxon>Malbrancheaceae</taxon>
        <taxon>Malbranchea</taxon>
    </lineage>
</organism>
<evidence type="ECO:0000256" key="8">
    <source>
        <dbReference type="ARBA" id="ARBA00022801"/>
    </source>
</evidence>
<keyword evidence="6" id="KW-0929">Antimicrobial</keyword>
<keyword evidence="8" id="KW-0378">Hydrolase</keyword>
<dbReference type="EC" id="3.2.1.17" evidence="4"/>
<name>A0A7S6G7W8_9EURO</name>
<evidence type="ECO:0000256" key="9">
    <source>
        <dbReference type="ARBA" id="ARBA00023157"/>
    </source>
</evidence>
<reference evidence="15" key="1">
    <citation type="submission" date="2019-10" db="EMBL/GenBank/DDBJ databases">
        <title>Fungal GH25 muramidases: characterisation of new family members with commercial application.</title>
        <authorList>
            <person name="Moroz O.V."/>
            <person name="Blagova E."/>
            <person name="Taylor E."/>
            <person name="Turkenburg J.P."/>
            <person name="Skov L.K."/>
            <person name="Gippert G.P."/>
            <person name="Schnorr K.M."/>
            <person name="Ming L."/>
            <person name="Ye L."/>
            <person name="Klausen M."/>
            <person name="Cohn M.T."/>
            <person name="Schmidt E.G.W."/>
            <person name="Nymand-Grarup S."/>
            <person name="Davies G.J."/>
            <person name="Wilson K.S."/>
        </authorList>
    </citation>
    <scope>NUCLEOTIDE SEQUENCE</scope>
</reference>
<dbReference type="PANTHER" id="PTHR34135">
    <property type="entry name" value="LYSOZYME"/>
    <property type="match status" value="1"/>
</dbReference>
<accession>A0A7S6G7W8</accession>
<dbReference type="FunFam" id="3.20.20.80:FF:000060">
    <property type="entry name" value="Lysozyme M1"/>
    <property type="match status" value="1"/>
</dbReference>
<dbReference type="GO" id="GO:0016998">
    <property type="term" value="P:cell wall macromolecule catabolic process"/>
    <property type="evidence" value="ECO:0007669"/>
    <property type="project" value="InterPro"/>
</dbReference>
<evidence type="ECO:0000256" key="4">
    <source>
        <dbReference type="ARBA" id="ARBA00012732"/>
    </source>
</evidence>
<dbReference type="InterPro" id="IPR017853">
    <property type="entry name" value="GH"/>
</dbReference>
<evidence type="ECO:0000256" key="12">
    <source>
        <dbReference type="ARBA" id="ARBA00073159"/>
    </source>
</evidence>
<dbReference type="PANTHER" id="PTHR34135:SF2">
    <property type="entry name" value="LYSOZYME"/>
    <property type="match status" value="1"/>
</dbReference>
<dbReference type="InterPro" id="IPR002053">
    <property type="entry name" value="Glyco_hydro_25"/>
</dbReference>
<comment type="similarity">
    <text evidence="3">Belongs to the glycosyl hydrolase 25 family.</text>
</comment>
<evidence type="ECO:0000256" key="11">
    <source>
        <dbReference type="ARBA" id="ARBA00055588"/>
    </source>
</evidence>
<evidence type="ECO:0000256" key="10">
    <source>
        <dbReference type="ARBA" id="ARBA00023295"/>
    </source>
</evidence>
<proteinExistence type="inferred from homology"/>
<dbReference type="CDD" id="cd06412">
    <property type="entry name" value="GH25_CH-type"/>
    <property type="match status" value="1"/>
</dbReference>
<dbReference type="GO" id="GO:0009253">
    <property type="term" value="P:peptidoglycan catabolic process"/>
    <property type="evidence" value="ECO:0007669"/>
    <property type="project" value="InterPro"/>
</dbReference>
<keyword evidence="10" id="KW-0326">Glycosidase</keyword>
<dbReference type="GO" id="GO:0005576">
    <property type="term" value="C:extracellular region"/>
    <property type="evidence" value="ECO:0007669"/>
    <property type="project" value="UniProtKB-SubCell"/>
</dbReference>
<dbReference type="Gene3D" id="3.20.20.80">
    <property type="entry name" value="Glycosidases"/>
    <property type="match status" value="1"/>
</dbReference>
<keyword evidence="5" id="KW-0964">Secreted</keyword>
<feature type="chain" id="PRO_5031236041" description="N,O-diacetylmuramidase" evidence="14">
    <location>
        <begin position="19"/>
        <end position="235"/>
    </location>
</feature>
<protein>
    <recommendedName>
        <fullName evidence="12">N,O-diacetylmuramidase</fullName>
        <ecNumber evidence="4">3.2.1.17</ecNumber>
    </recommendedName>
    <alternativeName>
        <fullName evidence="13">Lysozyme CH</fullName>
    </alternativeName>
</protein>
<dbReference type="SUPFAM" id="SSF51445">
    <property type="entry name" value="(Trans)glycosidases"/>
    <property type="match status" value="1"/>
</dbReference>
<comment type="subcellular location">
    <subcellularLocation>
        <location evidence="2">Secreted</location>
    </subcellularLocation>
</comment>
<evidence type="ECO:0000256" key="7">
    <source>
        <dbReference type="ARBA" id="ARBA00022638"/>
    </source>
</evidence>
<dbReference type="SMART" id="SM00641">
    <property type="entry name" value="Glyco_25"/>
    <property type="match status" value="1"/>
</dbReference>
<comment type="catalytic activity">
    <reaction evidence="1">
        <text>Hydrolysis of (1-&gt;4)-beta-linkages between N-acetylmuramic acid and N-acetyl-D-glucosamine residues in a peptidoglycan and between N-acetyl-D-glucosamine residues in chitodextrins.</text>
        <dbReference type="EC" id="3.2.1.17"/>
    </reaction>
</comment>
<evidence type="ECO:0000256" key="14">
    <source>
        <dbReference type="SAM" id="SignalP"/>
    </source>
</evidence>
<dbReference type="PROSITE" id="PS51904">
    <property type="entry name" value="GLYCOSYL_HYDROL_F25_2"/>
    <property type="match status" value="1"/>
</dbReference>
<evidence type="ECO:0000313" key="15">
    <source>
        <dbReference type="EMBL" id="QNJ46229.1"/>
    </source>
</evidence>
<evidence type="ECO:0000256" key="3">
    <source>
        <dbReference type="ARBA" id="ARBA00010646"/>
    </source>
</evidence>
<dbReference type="EMBL" id="MN603124">
    <property type="protein sequence ID" value="QNJ46229.1"/>
    <property type="molecule type" value="Genomic_DNA"/>
</dbReference>
<dbReference type="GO" id="GO:0003796">
    <property type="term" value="F:lysozyme activity"/>
    <property type="evidence" value="ECO:0007669"/>
    <property type="project" value="UniProtKB-EC"/>
</dbReference>
<keyword evidence="9" id="KW-1015">Disulfide bond</keyword>
<keyword evidence="7" id="KW-0081">Bacteriolytic enzyme</keyword>
<evidence type="ECO:0000256" key="13">
    <source>
        <dbReference type="ARBA" id="ARBA00075474"/>
    </source>
</evidence>
<evidence type="ECO:0000256" key="6">
    <source>
        <dbReference type="ARBA" id="ARBA00022529"/>
    </source>
</evidence>
<keyword evidence="14" id="KW-0732">Signal</keyword>
<dbReference type="GO" id="GO:0042742">
    <property type="term" value="P:defense response to bacterium"/>
    <property type="evidence" value="ECO:0007669"/>
    <property type="project" value="UniProtKB-KW"/>
</dbReference>
<dbReference type="GO" id="GO:0016052">
    <property type="term" value="P:carbohydrate catabolic process"/>
    <property type="evidence" value="ECO:0007669"/>
    <property type="project" value="TreeGrafter"/>
</dbReference>
<evidence type="ECO:0000256" key="2">
    <source>
        <dbReference type="ARBA" id="ARBA00004613"/>
    </source>
</evidence>